<feature type="region of interest" description="Disordered" evidence="1">
    <location>
        <begin position="63"/>
        <end position="99"/>
    </location>
</feature>
<sequence>MNDEFPLGSYVVDTRTGRLGQVMDTHAGYVQLRPPRGGIEWSCPPSAIRFPSDAEAEAQVRIRPQAGAANGGRAPERAGGRTGGGADAGGNAGERGRSR</sequence>
<dbReference type="AlphaFoldDB" id="M3BHK8"/>
<name>M3BHK8_STRM1</name>
<protein>
    <submittedName>
        <fullName evidence="2">Uncharacterized protein</fullName>
    </submittedName>
</protein>
<proteinExistence type="predicted"/>
<dbReference type="PATRIC" id="fig|1223523.3.peg.3717"/>
<evidence type="ECO:0000256" key="1">
    <source>
        <dbReference type="SAM" id="MobiDB-lite"/>
    </source>
</evidence>
<accession>M3BHK8</accession>
<feature type="compositionally biased region" description="Gly residues" evidence="1">
    <location>
        <begin position="80"/>
        <end position="93"/>
    </location>
</feature>
<gene>
    <name evidence="2" type="ORF">H340_18154</name>
</gene>
<evidence type="ECO:0000313" key="2">
    <source>
        <dbReference type="EMBL" id="EME99059.1"/>
    </source>
</evidence>
<reference evidence="2 3" key="1">
    <citation type="journal article" date="2013" name="Genome Announc.">
        <title>Whole-Genome Shotgun Assembly and Analysis of the Genome of Streptomyces mobaraensis DSM 40847, a Strain for Industrial Production of Microbial Transglutaminase.</title>
        <authorList>
            <person name="Yang H."/>
            <person name="He T."/>
            <person name="Wu W."/>
            <person name="Zhu W."/>
            <person name="Lu B."/>
            <person name="Sun W."/>
        </authorList>
    </citation>
    <scope>NUCLEOTIDE SEQUENCE [LARGE SCALE GENOMIC DNA]</scope>
    <source>
        <strain evidence="2 3">DSM 40847</strain>
    </source>
</reference>
<dbReference type="RefSeq" id="WP_004947419.1">
    <property type="nucleotide sequence ID" value="NZ_AORZ01000058.1"/>
</dbReference>
<dbReference type="STRING" id="1223523.H340_18154"/>
<evidence type="ECO:0000313" key="3">
    <source>
        <dbReference type="Proteomes" id="UP000011740"/>
    </source>
</evidence>
<dbReference type="Proteomes" id="UP000011740">
    <property type="component" value="Unassembled WGS sequence"/>
</dbReference>
<dbReference type="EMBL" id="AORZ01000058">
    <property type="protein sequence ID" value="EME99059.1"/>
    <property type="molecule type" value="Genomic_DNA"/>
</dbReference>
<organism evidence="2 3">
    <name type="scientific">Streptomyces mobaraensis (strain ATCC 29032 / DSM 40847 / JCM 4168 / NBRC 13819 / NCIMB 11159 / IPCR 16-22)</name>
    <dbReference type="NCBI Taxonomy" id="1223523"/>
    <lineage>
        <taxon>Bacteria</taxon>
        <taxon>Bacillati</taxon>
        <taxon>Actinomycetota</taxon>
        <taxon>Actinomycetes</taxon>
        <taxon>Kitasatosporales</taxon>
        <taxon>Streptomycetaceae</taxon>
        <taxon>Streptomyces</taxon>
    </lineage>
</organism>
<comment type="caution">
    <text evidence="2">The sequence shown here is derived from an EMBL/GenBank/DDBJ whole genome shotgun (WGS) entry which is preliminary data.</text>
</comment>